<evidence type="ECO:0000256" key="9">
    <source>
        <dbReference type="ARBA" id="ARBA00022984"/>
    </source>
</evidence>
<evidence type="ECO:0000259" key="16">
    <source>
        <dbReference type="Pfam" id="PF00905"/>
    </source>
</evidence>
<dbReference type="Gene3D" id="3.40.710.10">
    <property type="entry name" value="DD-peptidase/beta-lactamase superfamily"/>
    <property type="match status" value="1"/>
</dbReference>
<dbReference type="SUPFAM" id="SSF56519">
    <property type="entry name" value="Penicillin binding protein dimerisation domain"/>
    <property type="match status" value="1"/>
</dbReference>
<dbReference type="InterPro" id="IPR001460">
    <property type="entry name" value="PCN-bd_Tpept"/>
</dbReference>
<comment type="similarity">
    <text evidence="4">Belongs to the transpeptidase family.</text>
</comment>
<dbReference type="Pfam" id="PF00905">
    <property type="entry name" value="Transpeptidase"/>
    <property type="match status" value="1"/>
</dbReference>
<dbReference type="Pfam" id="PF03717">
    <property type="entry name" value="PBP_dimer"/>
    <property type="match status" value="1"/>
</dbReference>
<feature type="transmembrane region" description="Helical" evidence="15">
    <location>
        <begin position="12"/>
        <end position="32"/>
    </location>
</feature>
<keyword evidence="12" id="KW-0961">Cell wall biogenesis/degradation</keyword>
<comment type="caution">
    <text evidence="18">The sequence shown here is derived from an EMBL/GenBank/DDBJ whole genome shotgun (WGS) entry which is preliminary data.</text>
</comment>
<evidence type="ECO:0000256" key="10">
    <source>
        <dbReference type="ARBA" id="ARBA00022989"/>
    </source>
</evidence>
<dbReference type="PANTHER" id="PTHR30627:SF2">
    <property type="entry name" value="PEPTIDOGLYCAN D,D-TRANSPEPTIDASE MRDA"/>
    <property type="match status" value="1"/>
</dbReference>
<keyword evidence="9" id="KW-0573">Peptidoglycan synthesis</keyword>
<keyword evidence="19" id="KW-1185">Reference proteome</keyword>
<dbReference type="InterPro" id="IPR036138">
    <property type="entry name" value="PBP_dimer_sf"/>
</dbReference>
<evidence type="ECO:0000256" key="15">
    <source>
        <dbReference type="SAM" id="Phobius"/>
    </source>
</evidence>
<comment type="pathway">
    <text evidence="3">Cell wall biogenesis; peptidoglycan biosynthesis.</text>
</comment>
<evidence type="ECO:0000259" key="17">
    <source>
        <dbReference type="Pfam" id="PF03717"/>
    </source>
</evidence>
<evidence type="ECO:0000256" key="12">
    <source>
        <dbReference type="ARBA" id="ARBA00023316"/>
    </source>
</evidence>
<dbReference type="SUPFAM" id="SSF56601">
    <property type="entry name" value="beta-lactamase/transpeptidase-like"/>
    <property type="match status" value="1"/>
</dbReference>
<evidence type="ECO:0000256" key="7">
    <source>
        <dbReference type="ARBA" id="ARBA00022692"/>
    </source>
</evidence>
<keyword evidence="11 15" id="KW-0472">Membrane</keyword>
<dbReference type="PANTHER" id="PTHR30627">
    <property type="entry name" value="PEPTIDOGLYCAN D,D-TRANSPEPTIDASE"/>
    <property type="match status" value="1"/>
</dbReference>
<reference evidence="19" key="1">
    <citation type="journal article" date="2019" name="Int. J. Syst. Evol. Microbiol.">
        <title>The Global Catalogue of Microorganisms (GCM) 10K type strain sequencing project: providing services to taxonomists for standard genome sequencing and annotation.</title>
        <authorList>
            <consortium name="The Broad Institute Genomics Platform"/>
            <consortium name="The Broad Institute Genome Sequencing Center for Infectious Disease"/>
            <person name="Wu L."/>
            <person name="Ma J."/>
        </authorList>
    </citation>
    <scope>NUCLEOTIDE SEQUENCE [LARGE SCALE GENOMIC DNA]</scope>
    <source>
        <strain evidence="19">CGMCC 1.15353</strain>
    </source>
</reference>
<keyword evidence="7 15" id="KW-0812">Transmembrane</keyword>
<gene>
    <name evidence="18" type="primary">pbpA</name>
    <name evidence="18" type="ORF">GCM10011389_10360</name>
</gene>
<feature type="domain" description="Penicillin-binding protein dimerisation" evidence="17">
    <location>
        <begin position="59"/>
        <end position="300"/>
    </location>
</feature>
<comment type="subcellular location">
    <subcellularLocation>
        <location evidence="2">Cell membrane</location>
    </subcellularLocation>
    <subcellularLocation>
        <location evidence="1">Membrane</location>
        <topology evidence="1">Single-pass membrane protein</topology>
    </subcellularLocation>
</comment>
<feature type="region of interest" description="Disordered" evidence="14">
    <location>
        <begin position="705"/>
        <end position="727"/>
    </location>
</feature>
<keyword evidence="10 15" id="KW-1133">Transmembrane helix</keyword>
<feature type="compositionally biased region" description="Basic and acidic residues" evidence="14">
    <location>
        <begin position="705"/>
        <end position="719"/>
    </location>
</feature>
<dbReference type="Gene3D" id="1.10.10.1230">
    <property type="entry name" value="Penicillin-binding protein, N-terminal non-catalytic domain, head sub-domain"/>
    <property type="match status" value="1"/>
</dbReference>
<evidence type="ECO:0000256" key="4">
    <source>
        <dbReference type="ARBA" id="ARBA00007171"/>
    </source>
</evidence>
<comment type="catalytic activity">
    <reaction evidence="13">
        <text>Preferential cleavage: (Ac)2-L-Lys-D-Ala-|-D-Ala. Also transpeptidation of peptidyl-alanyl moieties that are N-acyl substituents of D-alanine.</text>
        <dbReference type="EC" id="3.4.16.4"/>
    </reaction>
</comment>
<keyword evidence="6" id="KW-1003">Cell membrane</keyword>
<evidence type="ECO:0000256" key="8">
    <source>
        <dbReference type="ARBA" id="ARBA00022960"/>
    </source>
</evidence>
<evidence type="ECO:0000313" key="19">
    <source>
        <dbReference type="Proteomes" id="UP000642571"/>
    </source>
</evidence>
<evidence type="ECO:0000256" key="14">
    <source>
        <dbReference type="SAM" id="MobiDB-lite"/>
    </source>
</evidence>
<dbReference type="InterPro" id="IPR012338">
    <property type="entry name" value="Beta-lactam/transpept-like"/>
</dbReference>
<dbReference type="EMBL" id="BMIN01000003">
    <property type="protein sequence ID" value="GGD04788.1"/>
    <property type="molecule type" value="Genomic_DNA"/>
</dbReference>
<accession>A0ABQ1PVL7</accession>
<name>A0ABQ1PVL7_9BACI</name>
<organism evidence="18 19">
    <name type="scientific">Pontibacillus salipaludis</name>
    <dbReference type="NCBI Taxonomy" id="1697394"/>
    <lineage>
        <taxon>Bacteria</taxon>
        <taxon>Bacillati</taxon>
        <taxon>Bacillota</taxon>
        <taxon>Bacilli</taxon>
        <taxon>Bacillales</taxon>
        <taxon>Bacillaceae</taxon>
        <taxon>Pontibacillus</taxon>
    </lineage>
</organism>
<evidence type="ECO:0000256" key="13">
    <source>
        <dbReference type="ARBA" id="ARBA00034000"/>
    </source>
</evidence>
<evidence type="ECO:0000256" key="5">
    <source>
        <dbReference type="ARBA" id="ARBA00012448"/>
    </source>
</evidence>
<evidence type="ECO:0000256" key="11">
    <source>
        <dbReference type="ARBA" id="ARBA00023136"/>
    </source>
</evidence>
<evidence type="ECO:0000256" key="1">
    <source>
        <dbReference type="ARBA" id="ARBA00004167"/>
    </source>
</evidence>
<dbReference type="Proteomes" id="UP000642571">
    <property type="component" value="Unassembled WGS sequence"/>
</dbReference>
<protein>
    <recommendedName>
        <fullName evidence="5">serine-type D-Ala-D-Ala carboxypeptidase</fullName>
        <ecNumber evidence="5">3.4.16.4</ecNumber>
    </recommendedName>
</protein>
<dbReference type="InterPro" id="IPR005311">
    <property type="entry name" value="PBP_dimer"/>
</dbReference>
<feature type="domain" description="Penicillin-binding protein transpeptidase" evidence="16">
    <location>
        <begin position="351"/>
        <end position="691"/>
    </location>
</feature>
<evidence type="ECO:0000256" key="6">
    <source>
        <dbReference type="ARBA" id="ARBA00022475"/>
    </source>
</evidence>
<dbReference type="Gene3D" id="3.90.1310.10">
    <property type="entry name" value="Penicillin-binding protein 2a (Domain 2)"/>
    <property type="match status" value="1"/>
</dbReference>
<proteinExistence type="inferred from homology"/>
<dbReference type="EC" id="3.4.16.4" evidence="5"/>
<evidence type="ECO:0000313" key="18">
    <source>
        <dbReference type="EMBL" id="GGD04788.1"/>
    </source>
</evidence>
<dbReference type="InterPro" id="IPR050515">
    <property type="entry name" value="Beta-lactam/transpept"/>
</dbReference>
<evidence type="ECO:0000256" key="2">
    <source>
        <dbReference type="ARBA" id="ARBA00004236"/>
    </source>
</evidence>
<keyword evidence="8" id="KW-0133">Cell shape</keyword>
<dbReference type="RefSeq" id="WP_188651521.1">
    <property type="nucleotide sequence ID" value="NZ_BMIN01000003.1"/>
</dbReference>
<evidence type="ECO:0000256" key="3">
    <source>
        <dbReference type="ARBA" id="ARBA00004752"/>
    </source>
</evidence>
<sequence>MGKKNKKKKSHLPFRLNVLFFIIFLMFSGVVLKLGMVQILHGAEAQEEIDRTTNDTTKTPVPRGKMYDRYGNVIVDNTPLYAITYTPPKSTNQAKHLEIAKKLAPMIEKDTKKVTLRDKKDYWILVNNEDNKAIKERLSEEEQTYTEEEQETDADTPYEILLDRIDPEQDLQFSDEEMEIIAIKRELDSAYSLSPHIVKNEGVTLEEYATVAENLDKLPGINVSTDWQREYPYGDTFRNYLGSVSMSGVPKDEKEYFMSLGYSLNDRVGTSGLEERYEMVLKGQKEKIKHTVNSDQEVINSEVVQEGTRGKDLKLTVDMELQKRLDEIVQKHLEKAITRYPYQNQHMSEAMVVMIDPDTGEVLAVSGQKYNRGGDGEEPYFQDFSLGAITQQYAPGSAVKGATVLAGYNSGVISYGEFINDNISIKFKDSPEKESYKDLGTINDIQALEKSSNVYMYNIAIRIAGHRNYVRNETMNYTPGSFQVMRDYYSQFGLGVKTGLDMPAETESAGLQGKDFQPGNIMDLAIGQYDTYTTMQLAQYVSTIANDGYRIQPRLVSEVHEPDVQAEGIGPVVESYSPNVLNKISMTQNDIDRVKWGFESVFQSGGTAYSNFGEEVDYSVAGKTGTAEAKVYDIIRDDYGNAIGVGDSTDVEHLTLVGYSPAEDPEVAFAVVVPNTGVIDGSPQYPINKHIGRDAMDAYYDLKENRAEAMEEKEQSNKESEDDSADQ</sequence>